<organism evidence="1 2">
    <name type="scientific">Rhodococcus opacus (strain B4)</name>
    <dbReference type="NCBI Taxonomy" id="632772"/>
    <lineage>
        <taxon>Bacteria</taxon>
        <taxon>Bacillati</taxon>
        <taxon>Actinomycetota</taxon>
        <taxon>Actinomycetes</taxon>
        <taxon>Mycobacteriales</taxon>
        <taxon>Nocardiaceae</taxon>
        <taxon>Rhodococcus</taxon>
    </lineage>
</organism>
<dbReference type="HOGENOM" id="CLU_3065639_0_0_11"/>
<sequence>MVNNRHPAKNRTGTWNAVVVPPGSGGRFAVAVADEQSGIAMAATDAAAQATIE</sequence>
<dbReference type="AlphaFoldDB" id="C1ARP4"/>
<dbReference type="EMBL" id="AP011115">
    <property type="protein sequence ID" value="BAH48721.1"/>
    <property type="molecule type" value="Genomic_DNA"/>
</dbReference>
<gene>
    <name evidence="1" type="ordered locus">ROP_04740</name>
</gene>
<accession>C1ARP4</accession>
<dbReference type="KEGG" id="rop:ROP_04740"/>
<evidence type="ECO:0000313" key="2">
    <source>
        <dbReference type="Proteomes" id="UP000002212"/>
    </source>
</evidence>
<evidence type="ECO:0000313" key="1">
    <source>
        <dbReference type="EMBL" id="BAH48721.1"/>
    </source>
</evidence>
<name>C1ARP4_RHOOB</name>
<dbReference type="Proteomes" id="UP000002212">
    <property type="component" value="Chromosome"/>
</dbReference>
<protein>
    <submittedName>
        <fullName evidence="1">Uncharacterized protein</fullName>
    </submittedName>
</protein>
<reference evidence="1 2" key="1">
    <citation type="submission" date="2009-03" db="EMBL/GenBank/DDBJ databases">
        <title>Comparison of the complete genome sequences of Rhodococcus erythropolis PR4 and Rhodococcus opacus B4.</title>
        <authorList>
            <person name="Takarada H."/>
            <person name="Sekine M."/>
            <person name="Hosoyama A."/>
            <person name="Yamada R."/>
            <person name="Fujisawa T."/>
            <person name="Omata S."/>
            <person name="Shimizu A."/>
            <person name="Tsukatani N."/>
            <person name="Tanikawa S."/>
            <person name="Fujita N."/>
            <person name="Harayama S."/>
        </authorList>
    </citation>
    <scope>NUCLEOTIDE SEQUENCE [LARGE SCALE GENOMIC DNA]</scope>
    <source>
        <strain evidence="1 2">B4</strain>
    </source>
</reference>
<proteinExistence type="predicted"/>